<evidence type="ECO:0008006" key="4">
    <source>
        <dbReference type="Google" id="ProtNLM"/>
    </source>
</evidence>
<dbReference type="Proteomes" id="UP000054844">
    <property type="component" value="Unassembled WGS sequence"/>
</dbReference>
<comment type="caution">
    <text evidence="2">The sequence shown here is derived from an EMBL/GenBank/DDBJ whole genome shotgun (WGS) entry which is preliminary data.</text>
</comment>
<evidence type="ECO:0000313" key="2">
    <source>
        <dbReference type="EMBL" id="ONH81110.1"/>
    </source>
</evidence>
<evidence type="ECO:0000313" key="3">
    <source>
        <dbReference type="Proteomes" id="UP000054844"/>
    </source>
</evidence>
<dbReference type="AlphaFoldDB" id="A0A1S8D0G1"/>
<keyword evidence="3" id="KW-1185">Reference proteome</keyword>
<organism evidence="2 3">
    <name type="scientific">Roseomonas mucosa</name>
    <dbReference type="NCBI Taxonomy" id="207340"/>
    <lineage>
        <taxon>Bacteria</taxon>
        <taxon>Pseudomonadati</taxon>
        <taxon>Pseudomonadota</taxon>
        <taxon>Alphaproteobacteria</taxon>
        <taxon>Acetobacterales</taxon>
        <taxon>Roseomonadaceae</taxon>
        <taxon>Roseomonas</taxon>
    </lineage>
</organism>
<gene>
    <name evidence="2" type="ORF">APZ41_021680</name>
</gene>
<protein>
    <recommendedName>
        <fullName evidence="4">Acyltransferase</fullName>
    </recommendedName>
</protein>
<keyword evidence="1" id="KW-0472">Membrane</keyword>
<keyword evidence="1" id="KW-1133">Transmembrane helix</keyword>
<dbReference type="RefSeq" id="WP_216349054.1">
    <property type="nucleotide sequence ID" value="NZ_LLWF02000206.1"/>
</dbReference>
<dbReference type="EMBL" id="LLWF02000206">
    <property type="protein sequence ID" value="ONH81110.1"/>
    <property type="molecule type" value="Genomic_DNA"/>
</dbReference>
<evidence type="ECO:0000256" key="1">
    <source>
        <dbReference type="SAM" id="Phobius"/>
    </source>
</evidence>
<proteinExistence type="predicted"/>
<feature type="transmembrane region" description="Helical" evidence="1">
    <location>
        <begin position="55"/>
        <end position="74"/>
    </location>
</feature>
<keyword evidence="1" id="KW-0812">Transmembrane</keyword>
<feature type="non-terminal residue" evidence="2">
    <location>
        <position position="1"/>
    </location>
</feature>
<accession>A0A1S8D0G1</accession>
<feature type="transmembrane region" description="Helical" evidence="1">
    <location>
        <begin position="30"/>
        <end position="49"/>
    </location>
</feature>
<reference evidence="2" key="1">
    <citation type="submission" date="2016-12" db="EMBL/GenBank/DDBJ databases">
        <title>Draft genome sequence of Roseomonas mucosa strain AU37, isolated from a peripheral intravenous catheter.</title>
        <authorList>
            <person name="Choudhury M.A."/>
            <person name="Sidjabat H.E."/>
            <person name="Wailan A.M."/>
            <person name="Zhang L."/>
            <person name="Marsh N.M."/>
            <person name="Rickard C.M."/>
            <person name="Davies M."/>
            <person name="Mcmillan D.J."/>
        </authorList>
    </citation>
    <scope>NUCLEOTIDE SEQUENCE [LARGE SCALE GENOMIC DNA]</scope>
    <source>
        <strain evidence="2">AU37</strain>
    </source>
</reference>
<sequence>WARTACRQLRLTSSFQPELANVTMPAMTMYLVHVPIVLWLTVGFLAVGWPAEVEFLLITIITVAASYGFHCLVARHPILVVLFNGQAASARAKGSAIVKAEPSGTRA</sequence>
<name>A0A1S8D0G1_9PROT</name>